<evidence type="ECO:0000256" key="8">
    <source>
        <dbReference type="ARBA" id="ARBA00023002"/>
    </source>
</evidence>
<accession>A0A8J7NVL3</accession>
<comment type="subcellular location">
    <subcellularLocation>
        <location evidence="1">Lipid droplet</location>
    </subcellularLocation>
    <subcellularLocation>
        <location evidence="2">Secreted</location>
    </subcellularLocation>
</comment>
<comment type="catalytic activity">
    <reaction evidence="13">
        <text>a di-trans,poly-cis-dolichol + NAD(+) = a di-trans,poly-cis-dolichal + NADH + H(+)</text>
        <dbReference type="Rhea" id="RHEA:80735"/>
        <dbReference type="Rhea" id="RHEA-COMP:19495"/>
        <dbReference type="Rhea" id="RHEA-COMP:19537"/>
        <dbReference type="ChEBI" id="CHEBI:15378"/>
        <dbReference type="ChEBI" id="CHEBI:16091"/>
        <dbReference type="ChEBI" id="CHEBI:57540"/>
        <dbReference type="ChEBI" id="CHEBI:57945"/>
        <dbReference type="ChEBI" id="CHEBI:231637"/>
        <dbReference type="EC" id="1.1.1.441"/>
    </reaction>
    <physiologicalReaction direction="right-to-left" evidence="13">
        <dbReference type="Rhea" id="RHEA:80737"/>
    </physiologicalReaction>
</comment>
<proteinExistence type="inferred from homology"/>
<feature type="non-terminal residue" evidence="18">
    <location>
        <position position="1"/>
    </location>
</feature>
<dbReference type="EC" id="1.1.1.441" evidence="17"/>
<evidence type="ECO:0000256" key="14">
    <source>
        <dbReference type="ARBA" id="ARBA00093201"/>
    </source>
</evidence>
<evidence type="ECO:0000313" key="19">
    <source>
        <dbReference type="Proteomes" id="UP000736164"/>
    </source>
</evidence>
<protein>
    <recommendedName>
        <fullName evidence="11">Polyprenol dehydrogenase</fullName>
        <ecNumber evidence="17">1.1.1.441</ecNumber>
    </recommendedName>
    <alternativeName>
        <fullName evidence="12">Dolichal reductase</fullName>
    </alternativeName>
</protein>
<dbReference type="InterPro" id="IPR002347">
    <property type="entry name" value="SDR_fam"/>
</dbReference>
<evidence type="ECO:0000256" key="4">
    <source>
        <dbReference type="ARBA" id="ARBA00006484"/>
    </source>
</evidence>
<comment type="pathway">
    <text evidence="3">Protein modification; protein glycosylation.</text>
</comment>
<keyword evidence="6" id="KW-0551">Lipid droplet</keyword>
<evidence type="ECO:0000256" key="13">
    <source>
        <dbReference type="ARBA" id="ARBA00093184"/>
    </source>
</evidence>
<dbReference type="Pfam" id="PF00106">
    <property type="entry name" value="adh_short"/>
    <property type="match status" value="1"/>
</dbReference>
<evidence type="ECO:0000313" key="18">
    <source>
        <dbReference type="EMBL" id="MBN3320507.1"/>
    </source>
</evidence>
<dbReference type="FunFam" id="3.40.50.720:FF:000490">
    <property type="entry name" value="Dehydrogenase/reductase SDR family member on chromosome X"/>
    <property type="match status" value="1"/>
</dbReference>
<dbReference type="Gene3D" id="3.40.50.720">
    <property type="entry name" value="NAD(P)-binding Rossmann-like Domain"/>
    <property type="match status" value="1"/>
</dbReference>
<evidence type="ECO:0000256" key="10">
    <source>
        <dbReference type="ARBA" id="ARBA00057816"/>
    </source>
</evidence>
<evidence type="ECO:0000256" key="5">
    <source>
        <dbReference type="ARBA" id="ARBA00022525"/>
    </source>
</evidence>
<evidence type="ECO:0000256" key="16">
    <source>
        <dbReference type="ARBA" id="ARBA00093253"/>
    </source>
</evidence>
<evidence type="ECO:0000256" key="15">
    <source>
        <dbReference type="ARBA" id="ARBA00093233"/>
    </source>
</evidence>
<comment type="catalytic activity">
    <reaction evidence="15">
        <text>a di-trans,poly-cis-dolichol + NADP(+) = a di-trans,poly-cis-dolichal + NADPH + H(+)</text>
        <dbReference type="Rhea" id="RHEA:80731"/>
        <dbReference type="Rhea" id="RHEA-COMP:19495"/>
        <dbReference type="Rhea" id="RHEA-COMP:19537"/>
        <dbReference type="ChEBI" id="CHEBI:15378"/>
        <dbReference type="ChEBI" id="CHEBI:16091"/>
        <dbReference type="ChEBI" id="CHEBI:57783"/>
        <dbReference type="ChEBI" id="CHEBI:58349"/>
        <dbReference type="ChEBI" id="CHEBI:231637"/>
        <dbReference type="EC" id="1.1.1.441"/>
    </reaction>
    <physiologicalReaction direction="right-to-left" evidence="15">
        <dbReference type="Rhea" id="RHEA:80733"/>
    </physiologicalReaction>
</comment>
<dbReference type="PANTHER" id="PTHR24320">
    <property type="entry name" value="RETINOL DEHYDROGENASE"/>
    <property type="match status" value="1"/>
</dbReference>
<dbReference type="GO" id="GO:0005811">
    <property type="term" value="C:lipid droplet"/>
    <property type="evidence" value="ECO:0007669"/>
    <property type="project" value="UniProtKB-SubCell"/>
</dbReference>
<evidence type="ECO:0000256" key="6">
    <source>
        <dbReference type="ARBA" id="ARBA00022677"/>
    </source>
</evidence>
<feature type="non-terminal residue" evidence="18">
    <location>
        <position position="340"/>
    </location>
</feature>
<gene>
    <name evidence="18" type="primary">Dhrsx</name>
    <name evidence="18" type="ORF">GTO95_0012252</name>
</gene>
<sequence length="340" mass="37722">MSLCSVVLSVLKVYYIGFKVLLYQLFNKSFTLPVFPKLHGRVAIVTGGAKGIGYETARQLTSLGMHVIIAGSHEEESQNAVRRIREENVKGKVEGCHLDLTSLRSIREFVQTFKDRGLPLHVLVNNAGVMLVPERRTEDGFETHFGLNYLGHFMLTQLLLDTLKHSGKQDSCARIVTVSSATHFVGKINLEDLQSRSCYSSHGAYAQSKLALVLFSYYLQQILTAEGSHVTANVVDPGVVNTDLYQNISWPTQLCKQLLSRLLFKSPEQGASTSVYAAASPELEGVGGCYLYNGQRTKSADASYDEELQRRLWRLSCSYVGIQEEGQCSLSSRQLTSEVL</sequence>
<evidence type="ECO:0000256" key="11">
    <source>
        <dbReference type="ARBA" id="ARBA00074632"/>
    </source>
</evidence>
<comment type="function">
    <text evidence="10">Oxidoreductase that plays a key role in early steps of protein N-linked glycosylation by mediating two non-consecutive steps in dolichol biosynthesis. Acts both as a NAD(+)-dependent dehydrogenase and as a NADPH-dependent reductase during the conversion of polyprenol into dolichol. First catalyzes the NAD(+)-dependent dehydrogenation of polyprenol into polyprenal; polyprenal is then reduced into dolichal by SRD5A3. It then catalyzes the NADPH-dependent reduction of dolichal into dolichol. May also acts as a positive regulator of starvation-induced autophagy.</text>
</comment>
<evidence type="ECO:0000256" key="3">
    <source>
        <dbReference type="ARBA" id="ARBA00004922"/>
    </source>
</evidence>
<evidence type="ECO:0000256" key="12">
    <source>
        <dbReference type="ARBA" id="ARBA00082366"/>
    </source>
</evidence>
<name>A0A8J7NVL3_ATRSP</name>
<reference evidence="18" key="1">
    <citation type="journal article" date="2021" name="Cell">
        <title>Tracing the genetic footprints of vertebrate landing in non-teleost ray-finned fishes.</title>
        <authorList>
            <person name="Bi X."/>
            <person name="Wang K."/>
            <person name="Yang L."/>
            <person name="Pan H."/>
            <person name="Jiang H."/>
            <person name="Wei Q."/>
            <person name="Fang M."/>
            <person name="Yu H."/>
            <person name="Zhu C."/>
            <person name="Cai Y."/>
            <person name="He Y."/>
            <person name="Gan X."/>
            <person name="Zeng H."/>
            <person name="Yu D."/>
            <person name="Zhu Y."/>
            <person name="Jiang H."/>
            <person name="Qiu Q."/>
            <person name="Yang H."/>
            <person name="Zhang Y.E."/>
            <person name="Wang W."/>
            <person name="Zhu M."/>
            <person name="He S."/>
            <person name="Zhang G."/>
        </authorList>
    </citation>
    <scope>NUCLEOTIDE SEQUENCE</scope>
    <source>
        <strain evidence="18">Allg_001</strain>
    </source>
</reference>
<keyword evidence="8" id="KW-0560">Oxidoreductase</keyword>
<dbReference type="CDD" id="cd05327">
    <property type="entry name" value="retinol-DH_like_SDR_c_like"/>
    <property type="match status" value="1"/>
</dbReference>
<dbReference type="GO" id="GO:0016491">
    <property type="term" value="F:oxidoreductase activity"/>
    <property type="evidence" value="ECO:0007669"/>
    <property type="project" value="UniProtKB-KW"/>
</dbReference>
<organism evidence="18 19">
    <name type="scientific">Atractosteus spatula</name>
    <name type="common">Alligator gar</name>
    <name type="synonym">Lepisosteus spatula</name>
    <dbReference type="NCBI Taxonomy" id="7917"/>
    <lineage>
        <taxon>Eukaryota</taxon>
        <taxon>Metazoa</taxon>
        <taxon>Chordata</taxon>
        <taxon>Craniata</taxon>
        <taxon>Vertebrata</taxon>
        <taxon>Euteleostomi</taxon>
        <taxon>Actinopterygii</taxon>
        <taxon>Neopterygii</taxon>
        <taxon>Holostei</taxon>
        <taxon>Semionotiformes</taxon>
        <taxon>Lepisosteidae</taxon>
        <taxon>Atractosteus</taxon>
    </lineage>
</organism>
<evidence type="ECO:0000256" key="1">
    <source>
        <dbReference type="ARBA" id="ARBA00004502"/>
    </source>
</evidence>
<keyword evidence="9" id="KW-0520">NAD</keyword>
<comment type="caution">
    <text evidence="18">The sequence shown here is derived from an EMBL/GenBank/DDBJ whole genome shotgun (WGS) entry which is preliminary data.</text>
</comment>
<keyword evidence="19" id="KW-1185">Reference proteome</keyword>
<dbReference type="EMBL" id="JAAWVO010051791">
    <property type="protein sequence ID" value="MBN3320507.1"/>
    <property type="molecule type" value="Genomic_DNA"/>
</dbReference>
<dbReference type="AlphaFoldDB" id="A0A8J7NVL3"/>
<evidence type="ECO:0000256" key="9">
    <source>
        <dbReference type="ARBA" id="ARBA00023027"/>
    </source>
</evidence>
<dbReference type="PANTHER" id="PTHR24320:SF264">
    <property type="entry name" value="DEHYDROGENASE_REDUCTASE SDR FAMILY MEMBER ON CHROMOSOME X"/>
    <property type="match status" value="1"/>
</dbReference>
<dbReference type="SUPFAM" id="SSF51735">
    <property type="entry name" value="NAD(P)-binding Rossmann-fold domains"/>
    <property type="match status" value="1"/>
</dbReference>
<evidence type="ECO:0000256" key="17">
    <source>
        <dbReference type="ARBA" id="ARBA00093592"/>
    </source>
</evidence>
<dbReference type="Proteomes" id="UP000736164">
    <property type="component" value="Unassembled WGS sequence"/>
</dbReference>
<keyword evidence="7" id="KW-0521">NADP</keyword>
<comment type="similarity">
    <text evidence="4">Belongs to the short-chain dehydrogenases/reductases (SDR) family.</text>
</comment>
<dbReference type="GO" id="GO:0005576">
    <property type="term" value="C:extracellular region"/>
    <property type="evidence" value="ECO:0007669"/>
    <property type="project" value="UniProtKB-SubCell"/>
</dbReference>
<evidence type="ECO:0000256" key="7">
    <source>
        <dbReference type="ARBA" id="ARBA00022857"/>
    </source>
</evidence>
<comment type="catalytic activity">
    <reaction evidence="16">
        <text>a di-trans,poly-cis-polyprenol + NADP(+) = a di-trans,poly-cis-polyprenal + NADPH + H(+)</text>
        <dbReference type="Rhea" id="RHEA:80723"/>
        <dbReference type="Rhea" id="RHEA-COMP:19496"/>
        <dbReference type="Rhea" id="RHEA-COMP:19536"/>
        <dbReference type="ChEBI" id="CHEBI:15378"/>
        <dbReference type="ChEBI" id="CHEBI:57783"/>
        <dbReference type="ChEBI" id="CHEBI:58349"/>
        <dbReference type="ChEBI" id="CHEBI:67132"/>
        <dbReference type="ChEBI" id="CHEBI:231623"/>
        <dbReference type="EC" id="1.1.1.441"/>
    </reaction>
    <physiologicalReaction direction="left-to-right" evidence="16">
        <dbReference type="Rhea" id="RHEA:80724"/>
    </physiologicalReaction>
</comment>
<evidence type="ECO:0000256" key="2">
    <source>
        <dbReference type="ARBA" id="ARBA00004613"/>
    </source>
</evidence>
<comment type="catalytic activity">
    <reaction evidence="14">
        <text>a di-trans,poly-cis-polyprenol + NAD(+) = a di-trans,poly-cis-polyprenal + NADH + H(+)</text>
        <dbReference type="Rhea" id="RHEA:80719"/>
        <dbReference type="Rhea" id="RHEA-COMP:19496"/>
        <dbReference type="Rhea" id="RHEA-COMP:19536"/>
        <dbReference type="ChEBI" id="CHEBI:15378"/>
        <dbReference type="ChEBI" id="CHEBI:57540"/>
        <dbReference type="ChEBI" id="CHEBI:57945"/>
        <dbReference type="ChEBI" id="CHEBI:67132"/>
        <dbReference type="ChEBI" id="CHEBI:231623"/>
        <dbReference type="EC" id="1.1.1.441"/>
    </reaction>
    <physiologicalReaction direction="left-to-right" evidence="14">
        <dbReference type="Rhea" id="RHEA:80720"/>
    </physiologicalReaction>
</comment>
<keyword evidence="5" id="KW-0964">Secreted</keyword>
<dbReference type="PRINTS" id="PR00081">
    <property type="entry name" value="GDHRDH"/>
</dbReference>
<dbReference type="InterPro" id="IPR036291">
    <property type="entry name" value="NAD(P)-bd_dom_sf"/>
</dbReference>